<comment type="subunit">
    <text evidence="5">Monomer.</text>
</comment>
<keyword evidence="1 5" id="KW-0285">Flavoprotein</keyword>
<dbReference type="EMBL" id="CP023699">
    <property type="protein sequence ID" value="QEU96805.1"/>
    <property type="molecule type" value="Genomic_DNA"/>
</dbReference>
<evidence type="ECO:0000256" key="2">
    <source>
        <dbReference type="ARBA" id="ARBA00022827"/>
    </source>
</evidence>
<comment type="catalytic activity">
    <reaction evidence="5">
        <text>a tetracycline + NADPH + O2 + H(+) = an 11a-hydroxytetracycline + NADP(+) + H2O</text>
        <dbReference type="Rhea" id="RHEA:61444"/>
        <dbReference type="ChEBI" id="CHEBI:15377"/>
        <dbReference type="ChEBI" id="CHEBI:15378"/>
        <dbReference type="ChEBI" id="CHEBI:15379"/>
        <dbReference type="ChEBI" id="CHEBI:57783"/>
        <dbReference type="ChEBI" id="CHEBI:58349"/>
        <dbReference type="ChEBI" id="CHEBI:144644"/>
        <dbReference type="ChEBI" id="CHEBI:144645"/>
    </reaction>
</comment>
<dbReference type="GO" id="GO:0071949">
    <property type="term" value="F:FAD binding"/>
    <property type="evidence" value="ECO:0007669"/>
    <property type="project" value="InterPro"/>
</dbReference>
<dbReference type="InterPro" id="IPR036188">
    <property type="entry name" value="FAD/NAD-bd_sf"/>
</dbReference>
<dbReference type="AlphaFoldDB" id="A0A5J6GS25"/>
<keyword evidence="5" id="KW-0521">NADP</keyword>
<feature type="binding site" evidence="5">
    <location>
        <position position="50"/>
    </location>
    <ligand>
        <name>FAD</name>
        <dbReference type="ChEBI" id="CHEBI:57692"/>
    </ligand>
</feature>
<evidence type="ECO:0000259" key="7">
    <source>
        <dbReference type="Pfam" id="PF01494"/>
    </source>
</evidence>
<feature type="compositionally biased region" description="Basic residues" evidence="6">
    <location>
        <begin position="406"/>
        <end position="415"/>
    </location>
</feature>
<dbReference type="Proteomes" id="UP000325529">
    <property type="component" value="Chromosome"/>
</dbReference>
<dbReference type="GO" id="GO:0004497">
    <property type="term" value="F:monooxygenase activity"/>
    <property type="evidence" value="ECO:0007669"/>
    <property type="project" value="UniProtKB-UniRule"/>
</dbReference>
<keyword evidence="4 5" id="KW-0503">Monooxygenase</keyword>
<comment type="similarity">
    <text evidence="5">Belongs to the aromatic-ring hydroxylase family. TetX subfamily.</text>
</comment>
<organism evidence="8 9">
    <name type="scientific">Streptomyces kanamyceticus</name>
    <dbReference type="NCBI Taxonomy" id="1967"/>
    <lineage>
        <taxon>Bacteria</taxon>
        <taxon>Bacillati</taxon>
        <taxon>Actinomycetota</taxon>
        <taxon>Actinomycetes</taxon>
        <taxon>Kitasatosporales</taxon>
        <taxon>Streptomycetaceae</taxon>
        <taxon>Streptomyces</taxon>
    </lineage>
</organism>
<evidence type="ECO:0000256" key="4">
    <source>
        <dbReference type="ARBA" id="ARBA00023033"/>
    </source>
</evidence>
<dbReference type="Gene3D" id="3.50.50.60">
    <property type="entry name" value="FAD/NAD(P)-binding domain"/>
    <property type="match status" value="1"/>
</dbReference>
<evidence type="ECO:0000256" key="1">
    <source>
        <dbReference type="ARBA" id="ARBA00022630"/>
    </source>
</evidence>
<dbReference type="InterPro" id="IPR043683">
    <property type="entry name" value="TetX_monooxygenase"/>
</dbReference>
<gene>
    <name evidence="8" type="ORF">CP970_42950</name>
</gene>
<proteinExistence type="inferred from homology"/>
<dbReference type="PRINTS" id="PR00420">
    <property type="entry name" value="RNGMNOXGNASE"/>
</dbReference>
<keyword evidence="3 5" id="KW-0560">Oxidoreductase</keyword>
<dbReference type="SUPFAM" id="SSF51905">
    <property type="entry name" value="FAD/NAD(P)-binding domain"/>
    <property type="match status" value="1"/>
</dbReference>
<dbReference type="PANTHER" id="PTHR46972">
    <property type="entry name" value="MONOOXYGENASE ASQM-RELATED"/>
    <property type="match status" value="1"/>
</dbReference>
<feature type="region of interest" description="Disordered" evidence="6">
    <location>
        <begin position="383"/>
        <end position="421"/>
    </location>
</feature>
<comment type="subcellular location">
    <subcellularLocation>
        <location evidence="5">Cytoplasm</location>
    </subcellularLocation>
</comment>
<feature type="binding site" evidence="5">
    <location>
        <position position="306"/>
    </location>
    <ligand>
        <name>FAD</name>
        <dbReference type="ChEBI" id="CHEBI:57692"/>
    </ligand>
</feature>
<evidence type="ECO:0000256" key="6">
    <source>
        <dbReference type="SAM" id="MobiDB-lite"/>
    </source>
</evidence>
<comment type="cofactor">
    <cofactor evidence="5">
        <name>FAD</name>
        <dbReference type="ChEBI" id="CHEBI:57692"/>
    </cofactor>
</comment>
<dbReference type="GO" id="GO:0005737">
    <property type="term" value="C:cytoplasm"/>
    <property type="evidence" value="ECO:0007669"/>
    <property type="project" value="UniProtKB-SubCell"/>
</dbReference>
<dbReference type="Pfam" id="PF01494">
    <property type="entry name" value="FAD_binding_3"/>
    <property type="match status" value="1"/>
</dbReference>
<dbReference type="EC" id="1.14.13.-" evidence="5"/>
<evidence type="ECO:0000256" key="3">
    <source>
        <dbReference type="ARBA" id="ARBA00023002"/>
    </source>
</evidence>
<accession>A0A5J6GS25</accession>
<keyword evidence="5" id="KW-0963">Cytoplasm</keyword>
<evidence type="ECO:0000256" key="5">
    <source>
        <dbReference type="HAMAP-Rule" id="MF_00845"/>
    </source>
</evidence>
<dbReference type="OrthoDB" id="3217377at2"/>
<comment type="domain">
    <text evidence="5">Consists of an N-terminal FAD-binding domain with a Rossman fold and a C-terminal substrate-binding domain.</text>
</comment>
<dbReference type="KEGG" id="ska:CP970_42950"/>
<dbReference type="PANTHER" id="PTHR46972:SF1">
    <property type="entry name" value="FAD DEPENDENT OXIDOREDUCTASE DOMAIN-CONTAINING PROTEIN"/>
    <property type="match status" value="1"/>
</dbReference>
<name>A0A5J6GS25_STRKN</name>
<dbReference type="RefSeq" id="WP_079043285.1">
    <property type="nucleotide sequence ID" value="NZ_CP023699.1"/>
</dbReference>
<dbReference type="HAMAP" id="MF_00845">
    <property type="entry name" value="TetX_monooxygenase"/>
    <property type="match status" value="1"/>
</dbReference>
<keyword evidence="9" id="KW-1185">Reference proteome</keyword>
<feature type="binding site" evidence="5">
    <location>
        <position position="110"/>
    </location>
    <ligand>
        <name>FAD</name>
        <dbReference type="ChEBI" id="CHEBI:57692"/>
    </ligand>
</feature>
<dbReference type="InterPro" id="IPR002938">
    <property type="entry name" value="FAD-bd"/>
</dbReference>
<protein>
    <recommendedName>
        <fullName evidence="5">Flavin-dependent monooxygenase</fullName>
    </recommendedName>
    <alternativeName>
        <fullName evidence="5">TetX monooxygenase</fullName>
        <shortName evidence="5">TetX</shortName>
        <ecNumber evidence="5">1.14.13.-</ecNumber>
    </alternativeName>
</protein>
<keyword evidence="5" id="KW-0547">Nucleotide-binding</keyword>
<feature type="domain" description="FAD-binding" evidence="7">
    <location>
        <begin position="8"/>
        <end position="334"/>
    </location>
</feature>
<sequence length="421" mass="44752">MSSPTPRIAVIGAGLGGLTCARVLQRHGIAVTVHDLDASGAARDQGGTLDMHPDSGQHALNQAGLMDEFLALSRPEGQQMRVMDGGSGRILFDAVPPEAETVEGNPEIDRGQLRALLLESLEPGTVRWDHKLTRVEPLGDGTHRLHFADGTTVDADLVVGADGAWSRVRRQLSGATPGYTGVTFVETGFDDADTRHPRLAELTGAGTMMALHDQRGIVAQRNSGGHIRVYVAMRTDEDWYRRAGLDLTDTDTAAVREALLKKFTGWSEELLGFITDTDTGYVNRPLYALPVPHTWTHTPGLTLLGDAAHLMSPFSGMGANLAMRDGADLAQALVDASVIDQAVIAYEDLLLPRSIEAAEGAAGAIADTFGPDGAARVLAHMTGADDDATDGDGSVSREDPRPARGSAHRPVRHHPVPSENV</sequence>
<keyword evidence="2 5" id="KW-0274">FAD</keyword>
<dbReference type="GO" id="GO:0046677">
    <property type="term" value="P:response to antibiotic"/>
    <property type="evidence" value="ECO:0007669"/>
    <property type="project" value="InterPro"/>
</dbReference>
<evidence type="ECO:0000313" key="8">
    <source>
        <dbReference type="EMBL" id="QEU96805.1"/>
    </source>
</evidence>
<feature type="binding site" evidence="5">
    <location>
        <position position="43"/>
    </location>
    <ligand>
        <name>NADPH</name>
        <dbReference type="ChEBI" id="CHEBI:57783"/>
    </ligand>
</feature>
<comment type="function">
    <text evidence="5">An FAD-requiring monooxygenase active on some tetracycline antibiotic derivatives, which leads to their inactivation. Hydroxylates carbon 11a of tetracycline and some analogs.</text>
</comment>
<evidence type="ECO:0000313" key="9">
    <source>
        <dbReference type="Proteomes" id="UP000325529"/>
    </source>
</evidence>
<reference evidence="8 9" key="1">
    <citation type="submission" date="2017-09" db="EMBL/GenBank/DDBJ databases">
        <authorList>
            <person name="Lee N."/>
            <person name="Cho B.-K."/>
        </authorList>
    </citation>
    <scope>NUCLEOTIDE SEQUENCE [LARGE SCALE GENOMIC DNA]</scope>
    <source>
        <strain evidence="8 9">ATCC 12853</strain>
    </source>
</reference>